<evidence type="ECO:0008006" key="3">
    <source>
        <dbReference type="Google" id="ProtNLM"/>
    </source>
</evidence>
<accession>A0ABR9EIX6</accession>
<organism evidence="1 2">
    <name type="scientific">Pseudoalteromonas aurantia 208</name>
    <dbReference type="NCBI Taxonomy" id="1314867"/>
    <lineage>
        <taxon>Bacteria</taxon>
        <taxon>Pseudomonadati</taxon>
        <taxon>Pseudomonadota</taxon>
        <taxon>Gammaproteobacteria</taxon>
        <taxon>Alteromonadales</taxon>
        <taxon>Pseudoalteromonadaceae</taxon>
        <taxon>Pseudoalteromonas</taxon>
    </lineage>
</organism>
<sequence length="37" mass="4350">MFSKHFLFQNPYPNLRLIKRNTYTAKSPPAVDTIQVL</sequence>
<evidence type="ECO:0000313" key="1">
    <source>
        <dbReference type="EMBL" id="MBE0370854.1"/>
    </source>
</evidence>
<reference evidence="1 2" key="1">
    <citation type="submission" date="2015-03" db="EMBL/GenBank/DDBJ databases">
        <title>Genome sequence of Pseudoalteromonas aurantia.</title>
        <authorList>
            <person name="Xie B.-B."/>
            <person name="Rong J.-C."/>
            <person name="Qin Q.-L."/>
            <person name="Zhang Y.-Z."/>
        </authorList>
    </citation>
    <scope>NUCLEOTIDE SEQUENCE [LARGE SCALE GENOMIC DNA]</scope>
    <source>
        <strain evidence="1 2">208</strain>
    </source>
</reference>
<gene>
    <name evidence="1" type="ORF">PAUR_b0965</name>
</gene>
<name>A0ABR9EIX6_9GAMM</name>
<dbReference type="Proteomes" id="UP000615755">
    <property type="component" value="Unassembled WGS sequence"/>
</dbReference>
<comment type="caution">
    <text evidence="1">The sequence shown here is derived from an EMBL/GenBank/DDBJ whole genome shotgun (WGS) entry which is preliminary data.</text>
</comment>
<keyword evidence="2" id="KW-1185">Reference proteome</keyword>
<evidence type="ECO:0000313" key="2">
    <source>
        <dbReference type="Proteomes" id="UP000615755"/>
    </source>
</evidence>
<dbReference type="EMBL" id="AQGV01000015">
    <property type="protein sequence ID" value="MBE0370854.1"/>
    <property type="molecule type" value="Genomic_DNA"/>
</dbReference>
<proteinExistence type="predicted"/>
<protein>
    <recommendedName>
        <fullName evidence="3">Orphan protein</fullName>
    </recommendedName>
</protein>